<dbReference type="VEuPathDB" id="VectorBase:ACUA019143"/>
<dbReference type="AlphaFoldDB" id="A0A182MIK6"/>
<reference evidence="2" key="2">
    <citation type="submission" date="2020-05" db="UniProtKB">
        <authorList>
            <consortium name="EnsemblMetazoa"/>
        </authorList>
    </citation>
    <scope>IDENTIFICATION</scope>
    <source>
        <strain evidence="2">A-37</strain>
    </source>
</reference>
<dbReference type="EMBL" id="AXCM01011513">
    <property type="status" value="NOT_ANNOTATED_CDS"/>
    <property type="molecule type" value="Genomic_DNA"/>
</dbReference>
<keyword evidence="3" id="KW-1185">Reference proteome</keyword>
<feature type="domain" description="CHK kinase-like" evidence="1">
    <location>
        <begin position="133"/>
        <end position="331"/>
    </location>
</feature>
<dbReference type="SMART" id="SM00587">
    <property type="entry name" value="CHK"/>
    <property type="match status" value="1"/>
</dbReference>
<dbReference type="SUPFAM" id="SSF56112">
    <property type="entry name" value="Protein kinase-like (PK-like)"/>
    <property type="match status" value="1"/>
</dbReference>
<dbReference type="InterPro" id="IPR011009">
    <property type="entry name" value="Kinase-like_dom_sf"/>
</dbReference>
<evidence type="ECO:0000313" key="3">
    <source>
        <dbReference type="Proteomes" id="UP000075883"/>
    </source>
</evidence>
<dbReference type="STRING" id="139723.A0A182MIK6"/>
<dbReference type="PANTHER" id="PTHR11012:SF54">
    <property type="entry name" value="CHK KINASE-LIKE DOMAIN-CONTAINING PROTEIN"/>
    <property type="match status" value="1"/>
</dbReference>
<dbReference type="EnsemblMetazoa" id="ACUA019143-RA">
    <property type="protein sequence ID" value="ACUA019143-PA"/>
    <property type="gene ID" value="ACUA019143"/>
</dbReference>
<organism evidence="2 3">
    <name type="scientific">Anopheles culicifacies</name>
    <dbReference type="NCBI Taxonomy" id="139723"/>
    <lineage>
        <taxon>Eukaryota</taxon>
        <taxon>Metazoa</taxon>
        <taxon>Ecdysozoa</taxon>
        <taxon>Arthropoda</taxon>
        <taxon>Hexapoda</taxon>
        <taxon>Insecta</taxon>
        <taxon>Pterygota</taxon>
        <taxon>Neoptera</taxon>
        <taxon>Endopterygota</taxon>
        <taxon>Diptera</taxon>
        <taxon>Nematocera</taxon>
        <taxon>Culicoidea</taxon>
        <taxon>Culicidae</taxon>
        <taxon>Anophelinae</taxon>
        <taxon>Anopheles</taxon>
        <taxon>culicifacies species complex</taxon>
    </lineage>
</organism>
<evidence type="ECO:0000313" key="2">
    <source>
        <dbReference type="EnsemblMetazoa" id="ACUA019143-PA"/>
    </source>
</evidence>
<dbReference type="Pfam" id="PF02958">
    <property type="entry name" value="EcKL"/>
    <property type="match status" value="1"/>
</dbReference>
<protein>
    <recommendedName>
        <fullName evidence="1">CHK kinase-like domain-containing protein</fullName>
    </recommendedName>
</protein>
<dbReference type="Gene3D" id="3.90.1200.10">
    <property type="match status" value="1"/>
</dbReference>
<proteinExistence type="predicted"/>
<dbReference type="InterPro" id="IPR004119">
    <property type="entry name" value="EcKL"/>
</dbReference>
<dbReference type="PANTHER" id="PTHR11012">
    <property type="entry name" value="PROTEIN KINASE-LIKE DOMAIN-CONTAINING"/>
    <property type="match status" value="1"/>
</dbReference>
<name>A0A182MIK6_9DIPT</name>
<sequence length="408" mass="47054">MSTVSVPAYVQDRLMIVAESKGFVRDHFSIEYEQGSKSGDGYIGIIIRARFTSPNQSSVSLICKFPPEDPQLRKRFNAMLLFERETFIYQSILPAFEEIQQQHGVNHQEGTYFGNYPKCYHTYCDVERGEAVIILEDLLDPQRPPMKLLNQYVPVDYDHVRVLMSALGKMNACSFALKLHRPELFKQIQQLNDVLSIVLDTEQTRPLTDRNCHLAASAFDPKQEAAHHQELLELRQSMWPRTGEHIQGIRAEPYGALNHGDCWTNNVMFGYDADGRVNDVCLFDWQMARYGSPVLDYVLFIFLCGELDLRRDKFDCLVTEFYNSFSATLIRLGGDPEKDLPRDELNKQFIQFGRLALSMGTYALPNFAQLPPEICENPAMYQTDARLQHYYTVMRELVKDADQFDKIK</sequence>
<dbReference type="Proteomes" id="UP000075883">
    <property type="component" value="Unassembled WGS sequence"/>
</dbReference>
<accession>A0A182MIK6</accession>
<reference evidence="3" key="1">
    <citation type="submission" date="2013-09" db="EMBL/GenBank/DDBJ databases">
        <title>The Genome Sequence of Anopheles culicifacies species A.</title>
        <authorList>
            <consortium name="The Broad Institute Genomics Platform"/>
            <person name="Neafsey D.E."/>
            <person name="Besansky N."/>
            <person name="Howell P."/>
            <person name="Walton C."/>
            <person name="Young S.K."/>
            <person name="Zeng Q."/>
            <person name="Gargeya S."/>
            <person name="Fitzgerald M."/>
            <person name="Haas B."/>
            <person name="Abouelleil A."/>
            <person name="Allen A.W."/>
            <person name="Alvarado L."/>
            <person name="Arachchi H.M."/>
            <person name="Berlin A.M."/>
            <person name="Chapman S.B."/>
            <person name="Gainer-Dewar J."/>
            <person name="Goldberg J."/>
            <person name="Griggs A."/>
            <person name="Gujja S."/>
            <person name="Hansen M."/>
            <person name="Howarth C."/>
            <person name="Imamovic A."/>
            <person name="Ireland A."/>
            <person name="Larimer J."/>
            <person name="McCowan C."/>
            <person name="Murphy C."/>
            <person name="Pearson M."/>
            <person name="Poon T.W."/>
            <person name="Priest M."/>
            <person name="Roberts A."/>
            <person name="Saif S."/>
            <person name="Shea T."/>
            <person name="Sisk P."/>
            <person name="Sykes S."/>
            <person name="Wortman J."/>
            <person name="Nusbaum C."/>
            <person name="Birren B."/>
        </authorList>
    </citation>
    <scope>NUCLEOTIDE SEQUENCE [LARGE SCALE GENOMIC DNA]</scope>
    <source>
        <strain evidence="3">A-37</strain>
    </source>
</reference>
<dbReference type="InterPro" id="IPR015897">
    <property type="entry name" value="CHK_kinase-like"/>
</dbReference>
<evidence type="ECO:0000259" key="1">
    <source>
        <dbReference type="SMART" id="SM00587"/>
    </source>
</evidence>